<evidence type="ECO:0000259" key="1">
    <source>
        <dbReference type="Pfam" id="PF16684"/>
    </source>
</evidence>
<proteinExistence type="predicted"/>
<dbReference type="STRING" id="671072.PL92145991"/>
<dbReference type="Gene3D" id="1.10.443.30">
    <property type="entry name" value="Telomere resolvase"/>
    <property type="match status" value="1"/>
</dbReference>
<gene>
    <name evidence="2" type="ORF">PL92145991</name>
</gene>
<dbReference type="AlphaFoldDB" id="A0A1J1LWM5"/>
<dbReference type="Pfam" id="PF16684">
    <property type="entry name" value="ResT-TelK_cat"/>
    <property type="match status" value="1"/>
</dbReference>
<evidence type="ECO:0000313" key="3">
    <source>
        <dbReference type="Proteomes" id="UP000184315"/>
    </source>
</evidence>
<reference evidence="3" key="1">
    <citation type="submission" date="2015-10" db="EMBL/GenBank/DDBJ databases">
        <authorList>
            <person name="Regsiter A."/>
            <person name="william w."/>
        </authorList>
    </citation>
    <scope>NUCLEOTIDE SEQUENCE [LARGE SCALE GENOMIC DNA]</scope>
</reference>
<feature type="domain" description="Telomere resolvase ResT/TelK catalytic" evidence="1">
    <location>
        <begin position="3"/>
        <end position="163"/>
    </location>
</feature>
<dbReference type="InterPro" id="IPR038280">
    <property type="entry name" value="ResT/TelK_cat_sf"/>
</dbReference>
<dbReference type="InterPro" id="IPR032047">
    <property type="entry name" value="ResT/TelK_cat"/>
</dbReference>
<organism evidence="2 3">
    <name type="scientific">Planktothrix tepida PCC 9214</name>
    <dbReference type="NCBI Taxonomy" id="671072"/>
    <lineage>
        <taxon>Bacteria</taxon>
        <taxon>Bacillati</taxon>
        <taxon>Cyanobacteriota</taxon>
        <taxon>Cyanophyceae</taxon>
        <taxon>Oscillatoriophycideae</taxon>
        <taxon>Oscillatoriales</taxon>
        <taxon>Microcoleaceae</taxon>
        <taxon>Planktothrix</taxon>
    </lineage>
</organism>
<sequence length="182" mass="21146">MAKALALELLTGRRQYSEILNSECFIELEDDGFFKVMGLAKGTQEKRETMFKLPYLGLSFDKNIVNLIQENLKLVRQFVIEKQGKKTPLVTLLNPLYMQALVDYDVIFKPVRMKSDKMPFLAGKTHFLRKLYAFCSWVLLDNCRSNESQYFAEILVHGDKKGEDFLTDDVTAKSYSIFYLDR</sequence>
<accession>A0A1J1LWM5</accession>
<dbReference type="Proteomes" id="UP000184315">
    <property type="component" value="Unassembled WGS sequence"/>
</dbReference>
<keyword evidence="3" id="KW-1185">Reference proteome</keyword>
<name>A0A1J1LWM5_9CYAN</name>
<protein>
    <recommendedName>
        <fullName evidence="1">Telomere resolvase ResT/TelK catalytic domain-containing protein</fullName>
    </recommendedName>
</protein>
<evidence type="ECO:0000313" key="2">
    <source>
        <dbReference type="EMBL" id="CUR36201.1"/>
    </source>
</evidence>
<dbReference type="EMBL" id="CZDF01000192">
    <property type="protein sequence ID" value="CUR36201.1"/>
    <property type="molecule type" value="Genomic_DNA"/>
</dbReference>